<evidence type="ECO:0000313" key="4">
    <source>
        <dbReference type="EMBL" id="MBE9029757.1"/>
    </source>
</evidence>
<proteinExistence type="predicted"/>
<feature type="domain" description="Replication origin-binding protein" evidence="2">
    <location>
        <begin position="299"/>
        <end position="487"/>
    </location>
</feature>
<feature type="domain" description="DUF3854" evidence="3">
    <location>
        <begin position="145"/>
        <end position="271"/>
    </location>
</feature>
<feature type="compositionally biased region" description="Polar residues" evidence="1">
    <location>
        <begin position="992"/>
        <end position="1007"/>
    </location>
</feature>
<keyword evidence="5" id="KW-1185">Reference proteome</keyword>
<evidence type="ECO:0000256" key="1">
    <source>
        <dbReference type="SAM" id="MobiDB-lite"/>
    </source>
</evidence>
<dbReference type="InterPro" id="IPR024385">
    <property type="entry name" value="DUF3854"/>
</dbReference>
<evidence type="ECO:0000259" key="2">
    <source>
        <dbReference type="Pfam" id="PF02399"/>
    </source>
</evidence>
<feature type="region of interest" description="Disordered" evidence="1">
    <location>
        <begin position="964"/>
        <end position="1007"/>
    </location>
</feature>
<dbReference type="AlphaFoldDB" id="A0A928VLC5"/>
<evidence type="ECO:0000259" key="3">
    <source>
        <dbReference type="Pfam" id="PF12965"/>
    </source>
</evidence>
<comment type="caution">
    <text evidence="4">The sequence shown here is derived from an EMBL/GenBank/DDBJ whole genome shotgun (WGS) entry which is preliminary data.</text>
</comment>
<sequence>MNVLKPQPKGDLSVATDPIKPLQIATQHWQEWRNSGIHPAFIQANLLSLDGQTPYEYLCYADSLPRTNSGRLTTALLRRYAHTETGGWWCQGLDPLNNWTPMQWGCFKPDRPRTDHDRHKTIKYEHPLKIPTRAFFLQVPHQPDFWATQLANPTQPILIVEGAKKAAALLSRGYPAIALPGVFNGRRVMRDEWGKRYSESLIPELALFAVTGRPVYFCFDHDTKASTIRHVNLAIATTGKLLQDAGCEVKVIELTGPEKGVDDFLVAQGNRAFQQCYAAALPLALWQWQWRKRSELTAVPTQIVHQPEFQPANLPEDGILVLASAKGTGKTKAIVNLLQEAPRVVALGHRISLMRNLCDRMGLDYRSDLDEFRGQAFNADGVTHRIGLCVDSLGKINPDEFAGGIVVIDEFMQVLRHLLLSNTCNQNGKRPALLARLGQIVRAAKLVVLADADAADIGINYFQALRHDAQPVHLIRNDFQPTGFPVRFLAAKQDDAIVAEILADLAAGRQIFIATDSLNGSEALKQLIDNLKSKPRGLIINSKTSSEPDQRAFITNPNQEVHKYDWILATPSLSTGVSIEIDHFEKVYGLFYGVTTDADAAQALNRVRANIPRTVWSAKQGKNFSHMSRSTLPRAIAQVLKHKSDLTAQVIRASLGCPDMLLPELFDAVWQQNPHITLFTQLVARTNQSLWILRDGLLARLHHEGNKIQLIEPEVSTESPMKEARKLVKQAHFEAVAQAKILSKPEIDKLERQEAVSPEDQLDIEKTQAADFLALDQVTPEDIAFCTQYRSFILQLETLLHGQDLAIHRDMDALTRQTQWGQGFLPFDQPFYELKRFVRDRLGLMPYLDPEAIWSDADLQPLGEMVRRHRQQTQQILGFSIPEDARHASNGWIFQMLCQQLGLKVKSQRRGPRGAQTRYFSLNQPHYQQLMTIVDRRQAKRLAIIAAIESQPIEQMIDQATDETVVTPAGLKQTDRGNYGEDQIESEPSPRNPLSHSADTPLKQSRNRFIQRPSFEAISDRVKEQVEQAIAGLRLATNTLGITTPAATT</sequence>
<dbReference type="PANTHER" id="PTHR34985">
    <property type="entry name" value="SLR0554 PROTEIN"/>
    <property type="match status" value="1"/>
</dbReference>
<dbReference type="GO" id="GO:0006260">
    <property type="term" value="P:DNA replication"/>
    <property type="evidence" value="ECO:0007669"/>
    <property type="project" value="InterPro"/>
</dbReference>
<dbReference type="Proteomes" id="UP000625316">
    <property type="component" value="Unassembled WGS sequence"/>
</dbReference>
<evidence type="ECO:0000313" key="5">
    <source>
        <dbReference type="Proteomes" id="UP000625316"/>
    </source>
</evidence>
<dbReference type="InterPro" id="IPR003450">
    <property type="entry name" value="Replication_origin-bd"/>
</dbReference>
<dbReference type="EMBL" id="JADEXQ010000021">
    <property type="protein sequence ID" value="MBE9029757.1"/>
    <property type="molecule type" value="Genomic_DNA"/>
</dbReference>
<gene>
    <name evidence="4" type="ORF">IQ266_08460</name>
</gene>
<organism evidence="4 5">
    <name type="scientific">Romeriopsis navalis LEGE 11480</name>
    <dbReference type="NCBI Taxonomy" id="2777977"/>
    <lineage>
        <taxon>Bacteria</taxon>
        <taxon>Bacillati</taxon>
        <taxon>Cyanobacteriota</taxon>
        <taxon>Cyanophyceae</taxon>
        <taxon>Leptolyngbyales</taxon>
        <taxon>Leptolyngbyaceae</taxon>
        <taxon>Romeriopsis</taxon>
        <taxon>Romeriopsis navalis</taxon>
    </lineage>
</organism>
<dbReference type="CDD" id="cd01029">
    <property type="entry name" value="TOPRIM_primases"/>
    <property type="match status" value="1"/>
</dbReference>
<dbReference type="InterPro" id="IPR034154">
    <property type="entry name" value="TOPRIM_DnaG/twinkle"/>
</dbReference>
<accession>A0A928VLC5</accession>
<reference evidence="4" key="1">
    <citation type="submission" date="2020-10" db="EMBL/GenBank/DDBJ databases">
        <authorList>
            <person name="Castelo-Branco R."/>
            <person name="Eusebio N."/>
            <person name="Adriana R."/>
            <person name="Vieira A."/>
            <person name="Brugerolle De Fraissinette N."/>
            <person name="Rezende De Castro R."/>
            <person name="Schneider M.P."/>
            <person name="Vasconcelos V."/>
            <person name="Leao P.N."/>
        </authorList>
    </citation>
    <scope>NUCLEOTIDE SEQUENCE</scope>
    <source>
        <strain evidence="4">LEGE 11480</strain>
    </source>
</reference>
<dbReference type="InterPro" id="IPR049996">
    <property type="entry name" value="Slr7037-like"/>
</dbReference>
<dbReference type="Pfam" id="PF12965">
    <property type="entry name" value="DUF3854"/>
    <property type="match status" value="1"/>
</dbReference>
<dbReference type="Gene3D" id="3.40.1360.10">
    <property type="match status" value="1"/>
</dbReference>
<dbReference type="GO" id="GO:0005524">
    <property type="term" value="F:ATP binding"/>
    <property type="evidence" value="ECO:0007669"/>
    <property type="project" value="InterPro"/>
</dbReference>
<dbReference type="PANTHER" id="PTHR34985:SF1">
    <property type="entry name" value="SLR0554 PROTEIN"/>
    <property type="match status" value="1"/>
</dbReference>
<name>A0A928VLC5_9CYAN</name>
<dbReference type="NCBIfam" id="NF042913">
    <property type="entry name" value="CyRepA1"/>
    <property type="match status" value="1"/>
</dbReference>
<dbReference type="SUPFAM" id="SSF52540">
    <property type="entry name" value="P-loop containing nucleoside triphosphate hydrolases"/>
    <property type="match status" value="1"/>
</dbReference>
<dbReference type="InterPro" id="IPR027417">
    <property type="entry name" value="P-loop_NTPase"/>
</dbReference>
<dbReference type="RefSeq" id="WP_264324576.1">
    <property type="nucleotide sequence ID" value="NZ_JADEXQ010000021.1"/>
</dbReference>
<dbReference type="GO" id="GO:0003688">
    <property type="term" value="F:DNA replication origin binding"/>
    <property type="evidence" value="ECO:0007669"/>
    <property type="project" value="InterPro"/>
</dbReference>
<protein>
    <submittedName>
        <fullName evidence="4">DUF3854 domain-containing protein</fullName>
    </submittedName>
</protein>
<dbReference type="Pfam" id="PF02399">
    <property type="entry name" value="Herpes_ori_bp"/>
    <property type="match status" value="1"/>
</dbReference>